<keyword evidence="4" id="KW-1185">Reference proteome</keyword>
<evidence type="ECO:0000256" key="1">
    <source>
        <dbReference type="SAM" id="Coils"/>
    </source>
</evidence>
<keyword evidence="1" id="KW-0175">Coiled coil</keyword>
<dbReference type="Proteomes" id="UP001295684">
    <property type="component" value="Unassembled WGS sequence"/>
</dbReference>
<evidence type="ECO:0000313" key="3">
    <source>
        <dbReference type="EMBL" id="CAI2373520.1"/>
    </source>
</evidence>
<sequence>MDDSKQESIKQPKDDNSKLVKEFQKMINEDEKLKQFAQEKFPDMIGKEAVKEETPADEKPEGDNEEQKKADKDLESIIDMRILDMLRLLEEYRKKCIHVDDDYVEAQRAEEKFKKTLNKATKKQRAQIQSFQEKELKSIEATQRQQFEEFSKAWDEYMADYEATAFLSLEKLKERQMKEYEEFKAKHDKEVKKKMKFSKDILDLRHKQEKLIKLQQYEKAEDLGEKADRLEKKERQKIEKQLKKQWVNSKNKLKASQEKALTALLKRIQRDKNEQLRQRHEDSQKLIKRNRNLVTNLLYKQNIETKKVIDQVEQTLRMTKMDKLFTPDMSRYKTALPCKRKKIK</sequence>
<feature type="coiled-coil region" evidence="1">
    <location>
        <begin position="103"/>
        <end position="134"/>
    </location>
</feature>
<evidence type="ECO:0000313" key="4">
    <source>
        <dbReference type="Proteomes" id="UP001295684"/>
    </source>
</evidence>
<feature type="coiled-coil region" evidence="1">
    <location>
        <begin position="213"/>
        <end position="293"/>
    </location>
</feature>
<comment type="caution">
    <text evidence="3">The sequence shown here is derived from an EMBL/GenBank/DDBJ whole genome shotgun (WGS) entry which is preliminary data.</text>
</comment>
<accession>A0AAD2CWW9</accession>
<dbReference type="PANTHER" id="PTHR47026:SF2">
    <property type="entry name" value="FLAGELLAR ASSOCIATED PROTEIN"/>
    <property type="match status" value="1"/>
</dbReference>
<feature type="compositionally biased region" description="Basic and acidic residues" evidence="2">
    <location>
        <begin position="40"/>
        <end position="73"/>
    </location>
</feature>
<dbReference type="EMBL" id="CAMPGE010014871">
    <property type="protein sequence ID" value="CAI2373520.1"/>
    <property type="molecule type" value="Genomic_DNA"/>
</dbReference>
<reference evidence="3" key="1">
    <citation type="submission" date="2023-07" db="EMBL/GenBank/DDBJ databases">
        <authorList>
            <consortium name="AG Swart"/>
            <person name="Singh M."/>
            <person name="Singh A."/>
            <person name="Seah K."/>
            <person name="Emmerich C."/>
        </authorList>
    </citation>
    <scope>NUCLEOTIDE SEQUENCE</scope>
    <source>
        <strain evidence="3">DP1</strain>
    </source>
</reference>
<feature type="region of interest" description="Disordered" evidence="2">
    <location>
        <begin position="39"/>
        <end position="73"/>
    </location>
</feature>
<proteinExistence type="predicted"/>
<protein>
    <submittedName>
        <fullName evidence="3">Uncharacterized protein</fullName>
    </submittedName>
</protein>
<name>A0AAD2CWW9_EUPCR</name>
<gene>
    <name evidence="3" type="ORF">ECRASSUSDP1_LOCUS14866</name>
</gene>
<evidence type="ECO:0000256" key="2">
    <source>
        <dbReference type="SAM" id="MobiDB-lite"/>
    </source>
</evidence>
<dbReference type="AlphaFoldDB" id="A0AAD2CWW9"/>
<organism evidence="3 4">
    <name type="scientific">Euplotes crassus</name>
    <dbReference type="NCBI Taxonomy" id="5936"/>
    <lineage>
        <taxon>Eukaryota</taxon>
        <taxon>Sar</taxon>
        <taxon>Alveolata</taxon>
        <taxon>Ciliophora</taxon>
        <taxon>Intramacronucleata</taxon>
        <taxon>Spirotrichea</taxon>
        <taxon>Hypotrichia</taxon>
        <taxon>Euplotida</taxon>
        <taxon>Euplotidae</taxon>
        <taxon>Moneuplotes</taxon>
    </lineage>
</organism>
<dbReference type="PANTHER" id="PTHR47026">
    <property type="entry name" value="PIGMENTOSA GTPASE REGULATOR-LIKE PROTEIN, PUTATIVE-RELATED"/>
    <property type="match status" value="1"/>
</dbReference>